<evidence type="ECO:0000313" key="2">
    <source>
        <dbReference type="Proteomes" id="UP000267128"/>
    </source>
</evidence>
<gene>
    <name evidence="1" type="ORF">EFK50_05825</name>
</gene>
<dbReference type="Proteomes" id="UP000267128">
    <property type="component" value="Unassembled WGS sequence"/>
</dbReference>
<comment type="caution">
    <text evidence="1">The sequence shown here is derived from an EMBL/GenBank/DDBJ whole genome shotgun (WGS) entry which is preliminary data.</text>
</comment>
<dbReference type="NCBIfam" id="NF046112">
    <property type="entry name" value="MSMEG_6209_Nter"/>
    <property type="match status" value="1"/>
</dbReference>
<dbReference type="AlphaFoldDB" id="A0A3N0CKT1"/>
<dbReference type="OrthoDB" id="4277148at2"/>
<keyword evidence="2" id="KW-1185">Reference proteome</keyword>
<sequence length="66" mass="7303">MASKDEAQALEQVAARLKARHPSIDITTIKAQVDAAYHEFDGAPIRDFVEILVERAALEKVEQQVA</sequence>
<accession>A0A3N0CKT1</accession>
<protein>
    <recommendedName>
        <fullName evidence="3">DUF3562 domain-containing protein</fullName>
    </recommendedName>
</protein>
<dbReference type="EMBL" id="RJSE01000005">
    <property type="protein sequence ID" value="RNL64067.1"/>
    <property type="molecule type" value="Genomic_DNA"/>
</dbReference>
<organism evidence="1 2">
    <name type="scientific">Nocardioides marmoriginsengisoli</name>
    <dbReference type="NCBI Taxonomy" id="661483"/>
    <lineage>
        <taxon>Bacteria</taxon>
        <taxon>Bacillati</taxon>
        <taxon>Actinomycetota</taxon>
        <taxon>Actinomycetes</taxon>
        <taxon>Propionibacteriales</taxon>
        <taxon>Nocardioidaceae</taxon>
        <taxon>Nocardioides</taxon>
    </lineage>
</organism>
<reference evidence="1 2" key="1">
    <citation type="submission" date="2018-11" db="EMBL/GenBank/DDBJ databases">
        <authorList>
            <person name="Li F."/>
        </authorList>
    </citation>
    <scope>NUCLEOTIDE SEQUENCE [LARGE SCALE GENOMIC DNA]</scope>
    <source>
        <strain evidence="1 2">Gsoil 097</strain>
    </source>
</reference>
<name>A0A3N0CKT1_9ACTN</name>
<evidence type="ECO:0000313" key="1">
    <source>
        <dbReference type="EMBL" id="RNL64067.1"/>
    </source>
</evidence>
<dbReference type="Gene3D" id="1.10.8.1060">
    <property type="entry name" value="Corynebacterium glutamicum thioredoxin-dependent arsenate reductase, N-terminal domain"/>
    <property type="match status" value="1"/>
</dbReference>
<proteinExistence type="predicted"/>
<dbReference type="RefSeq" id="WP_123226644.1">
    <property type="nucleotide sequence ID" value="NZ_RJSE01000005.1"/>
</dbReference>
<evidence type="ECO:0008006" key="3">
    <source>
        <dbReference type="Google" id="ProtNLM"/>
    </source>
</evidence>